<keyword evidence="1" id="KW-0732">Signal</keyword>
<feature type="non-terminal residue" evidence="2">
    <location>
        <position position="108"/>
    </location>
</feature>
<keyword evidence="2" id="KW-0430">Lectin</keyword>
<accession>A0A2K3KI45</accession>
<protein>
    <submittedName>
        <fullName evidence="2">Putative L-type lectin-domain containing receptor kinase-like protein</fullName>
    </submittedName>
</protein>
<reference evidence="2 3" key="1">
    <citation type="journal article" date="2014" name="Am. J. Bot.">
        <title>Genome assembly and annotation for red clover (Trifolium pratense; Fabaceae).</title>
        <authorList>
            <person name="Istvanek J."/>
            <person name="Jaros M."/>
            <person name="Krenek A."/>
            <person name="Repkova J."/>
        </authorList>
    </citation>
    <scope>NUCLEOTIDE SEQUENCE [LARGE SCALE GENOMIC DNA]</scope>
    <source>
        <strain evidence="3">cv. Tatra</strain>
        <tissue evidence="2">Young leaves</tissue>
    </source>
</reference>
<keyword evidence="2" id="KW-0808">Transferase</keyword>
<sequence length="108" mass="12110">MASMSHNLLLFCLYEPYLVSSVYSANDVPINVPINVTKHFSFLDFSLTNNSRLVHDLKLLGNAKFSNEKGSLQIPNESQETDIRHQAVDLPLSLYLMNSLLEGQDLGL</sequence>
<gene>
    <name evidence="2" type="ORF">L195_g054794</name>
</gene>
<dbReference type="Proteomes" id="UP000236291">
    <property type="component" value="Unassembled WGS sequence"/>
</dbReference>
<dbReference type="GO" id="GO:0030246">
    <property type="term" value="F:carbohydrate binding"/>
    <property type="evidence" value="ECO:0007669"/>
    <property type="project" value="UniProtKB-KW"/>
</dbReference>
<reference evidence="2 3" key="2">
    <citation type="journal article" date="2017" name="Front. Plant Sci.">
        <title>Gene Classification and Mining of Molecular Markers Useful in Red Clover (Trifolium pratense) Breeding.</title>
        <authorList>
            <person name="Istvanek J."/>
            <person name="Dluhosova J."/>
            <person name="Dluhos P."/>
            <person name="Patkova L."/>
            <person name="Nedelnik J."/>
            <person name="Repkova J."/>
        </authorList>
    </citation>
    <scope>NUCLEOTIDE SEQUENCE [LARGE SCALE GENOMIC DNA]</scope>
    <source>
        <strain evidence="3">cv. Tatra</strain>
        <tissue evidence="2">Young leaves</tissue>
    </source>
</reference>
<name>A0A2K3KI45_TRIPR</name>
<evidence type="ECO:0000313" key="2">
    <source>
        <dbReference type="EMBL" id="PNX65933.1"/>
    </source>
</evidence>
<dbReference type="GO" id="GO:0016301">
    <property type="term" value="F:kinase activity"/>
    <property type="evidence" value="ECO:0007669"/>
    <property type="project" value="UniProtKB-KW"/>
</dbReference>
<keyword evidence="2" id="KW-0418">Kinase</keyword>
<feature type="chain" id="PRO_5014446806" evidence="1">
    <location>
        <begin position="25"/>
        <end position="108"/>
    </location>
</feature>
<evidence type="ECO:0000313" key="3">
    <source>
        <dbReference type="Proteomes" id="UP000236291"/>
    </source>
</evidence>
<organism evidence="2 3">
    <name type="scientific">Trifolium pratense</name>
    <name type="common">Red clover</name>
    <dbReference type="NCBI Taxonomy" id="57577"/>
    <lineage>
        <taxon>Eukaryota</taxon>
        <taxon>Viridiplantae</taxon>
        <taxon>Streptophyta</taxon>
        <taxon>Embryophyta</taxon>
        <taxon>Tracheophyta</taxon>
        <taxon>Spermatophyta</taxon>
        <taxon>Magnoliopsida</taxon>
        <taxon>eudicotyledons</taxon>
        <taxon>Gunneridae</taxon>
        <taxon>Pentapetalae</taxon>
        <taxon>rosids</taxon>
        <taxon>fabids</taxon>
        <taxon>Fabales</taxon>
        <taxon>Fabaceae</taxon>
        <taxon>Papilionoideae</taxon>
        <taxon>50 kb inversion clade</taxon>
        <taxon>NPAAA clade</taxon>
        <taxon>Hologalegina</taxon>
        <taxon>IRL clade</taxon>
        <taxon>Trifolieae</taxon>
        <taxon>Trifolium</taxon>
    </lineage>
</organism>
<comment type="caution">
    <text evidence="2">The sequence shown here is derived from an EMBL/GenBank/DDBJ whole genome shotgun (WGS) entry which is preliminary data.</text>
</comment>
<dbReference type="AlphaFoldDB" id="A0A2K3KI45"/>
<feature type="signal peptide" evidence="1">
    <location>
        <begin position="1"/>
        <end position="24"/>
    </location>
</feature>
<dbReference type="EMBL" id="ASHM01097232">
    <property type="protein sequence ID" value="PNX65933.1"/>
    <property type="molecule type" value="Genomic_DNA"/>
</dbReference>
<keyword evidence="2" id="KW-0675">Receptor</keyword>
<proteinExistence type="predicted"/>
<evidence type="ECO:0000256" key="1">
    <source>
        <dbReference type="SAM" id="SignalP"/>
    </source>
</evidence>